<evidence type="ECO:0000313" key="2">
    <source>
        <dbReference type="Proteomes" id="UP000685013"/>
    </source>
</evidence>
<dbReference type="EMBL" id="JAGKQH010000020">
    <property type="protein sequence ID" value="KAG6570799.1"/>
    <property type="molecule type" value="Genomic_DNA"/>
</dbReference>
<evidence type="ECO:0000313" key="1">
    <source>
        <dbReference type="EMBL" id="KAG6570799.1"/>
    </source>
</evidence>
<protein>
    <recommendedName>
        <fullName evidence="3">Methyltransferase</fullName>
    </recommendedName>
</protein>
<reference evidence="1 2" key="1">
    <citation type="journal article" date="2021" name="Hortic Res">
        <title>The domestication of Cucurbita argyrosperma as revealed by the genome of its wild relative.</title>
        <authorList>
            <person name="Barrera-Redondo J."/>
            <person name="Sanchez-de la Vega G."/>
            <person name="Aguirre-Liguori J.A."/>
            <person name="Castellanos-Morales G."/>
            <person name="Gutierrez-Guerrero Y.T."/>
            <person name="Aguirre-Dugua X."/>
            <person name="Aguirre-Planter E."/>
            <person name="Tenaillon M.I."/>
            <person name="Lira-Saade R."/>
            <person name="Eguiarte L.E."/>
        </authorList>
    </citation>
    <scope>NUCLEOTIDE SEQUENCE [LARGE SCALE GENOMIC DNA]</scope>
    <source>
        <strain evidence="1">JBR-2021</strain>
    </source>
</reference>
<sequence length="76" mass="8672">MVSFSTFRAFRRMAYARLFGWYQNVGLSVMPFLAESIRTHSLLEIGAADGHSWIISFGIRYKKSPFSFLGAHYSTS</sequence>
<dbReference type="AlphaFoldDB" id="A0AAV6LU99"/>
<comment type="caution">
    <text evidence="1">The sequence shown here is derived from an EMBL/GenBank/DDBJ whole genome shotgun (WGS) entry which is preliminary data.</text>
</comment>
<gene>
    <name evidence="1" type="ORF">SDJN03_29714</name>
</gene>
<evidence type="ECO:0008006" key="3">
    <source>
        <dbReference type="Google" id="ProtNLM"/>
    </source>
</evidence>
<name>A0AAV6LU99_9ROSI</name>
<proteinExistence type="predicted"/>
<dbReference type="Proteomes" id="UP000685013">
    <property type="component" value="Chromosome 20"/>
</dbReference>
<keyword evidence="2" id="KW-1185">Reference proteome</keyword>
<feature type="non-terminal residue" evidence="1">
    <location>
        <position position="1"/>
    </location>
</feature>
<accession>A0AAV6LU99</accession>
<organism evidence="1 2">
    <name type="scientific">Cucurbita argyrosperma subsp. sororia</name>
    <dbReference type="NCBI Taxonomy" id="37648"/>
    <lineage>
        <taxon>Eukaryota</taxon>
        <taxon>Viridiplantae</taxon>
        <taxon>Streptophyta</taxon>
        <taxon>Embryophyta</taxon>
        <taxon>Tracheophyta</taxon>
        <taxon>Spermatophyta</taxon>
        <taxon>Magnoliopsida</taxon>
        <taxon>eudicotyledons</taxon>
        <taxon>Gunneridae</taxon>
        <taxon>Pentapetalae</taxon>
        <taxon>rosids</taxon>
        <taxon>fabids</taxon>
        <taxon>Cucurbitales</taxon>
        <taxon>Cucurbitaceae</taxon>
        <taxon>Cucurbiteae</taxon>
        <taxon>Cucurbita</taxon>
    </lineage>
</organism>